<feature type="transmembrane region" description="Helical" evidence="9">
    <location>
        <begin position="218"/>
        <end position="237"/>
    </location>
</feature>
<keyword evidence="6 9" id="KW-1133">Transmembrane helix</keyword>
<evidence type="ECO:0000313" key="10">
    <source>
        <dbReference type="EMBL" id="OMH82266.1"/>
    </source>
</evidence>
<dbReference type="EMBL" id="LSSK01000705">
    <property type="protein sequence ID" value="OMH82266.1"/>
    <property type="molecule type" value="Genomic_DNA"/>
</dbReference>
<feature type="transmembrane region" description="Helical" evidence="9">
    <location>
        <begin position="94"/>
        <end position="116"/>
    </location>
</feature>
<protein>
    <submittedName>
        <fullName evidence="10">Putative transporter MCH1</fullName>
    </submittedName>
</protein>
<comment type="caution">
    <text evidence="10">The sequence shown here is derived from an EMBL/GenBank/DDBJ whole genome shotgun (WGS) entry which is preliminary data.</text>
</comment>
<feature type="transmembrane region" description="Helical" evidence="9">
    <location>
        <begin position="330"/>
        <end position="351"/>
    </location>
</feature>
<dbReference type="AlphaFoldDB" id="A0A1R1PMS1"/>
<feature type="transmembrane region" description="Helical" evidence="9">
    <location>
        <begin position="61"/>
        <end position="82"/>
    </location>
</feature>
<evidence type="ECO:0000256" key="5">
    <source>
        <dbReference type="ARBA" id="ARBA00022692"/>
    </source>
</evidence>
<keyword evidence="4" id="KW-0926">Vacuole</keyword>
<organism evidence="10 11">
    <name type="scientific">Zancudomyces culisetae</name>
    <name type="common">Gut fungus</name>
    <name type="synonym">Smittium culisetae</name>
    <dbReference type="NCBI Taxonomy" id="1213189"/>
    <lineage>
        <taxon>Eukaryota</taxon>
        <taxon>Fungi</taxon>
        <taxon>Fungi incertae sedis</taxon>
        <taxon>Zoopagomycota</taxon>
        <taxon>Kickxellomycotina</taxon>
        <taxon>Harpellomycetes</taxon>
        <taxon>Harpellales</taxon>
        <taxon>Legeriomycetaceae</taxon>
        <taxon>Zancudomyces</taxon>
    </lineage>
</organism>
<feature type="compositionally biased region" description="Basic and acidic residues" evidence="8">
    <location>
        <begin position="772"/>
        <end position="785"/>
    </location>
</feature>
<dbReference type="GO" id="GO:0000329">
    <property type="term" value="C:fungal-type vacuole membrane"/>
    <property type="evidence" value="ECO:0007669"/>
    <property type="project" value="TreeGrafter"/>
</dbReference>
<evidence type="ECO:0000256" key="9">
    <source>
        <dbReference type="SAM" id="Phobius"/>
    </source>
</evidence>
<evidence type="ECO:0000256" key="2">
    <source>
        <dbReference type="ARBA" id="ARBA00008335"/>
    </source>
</evidence>
<keyword evidence="5 9" id="KW-0812">Transmembrane</keyword>
<dbReference type="OrthoDB" id="410267at2759"/>
<evidence type="ECO:0000256" key="6">
    <source>
        <dbReference type="ARBA" id="ARBA00022989"/>
    </source>
</evidence>
<sequence length="785" mass="86435">MDENRKTDENMSWEDLPQTEIRKVYFGLCLALITGGTTSLFGTYGTSFSDLLGFTRYQTNVIASLGDYAHYLAAPFFGYLSMKKGPKIQATDPVGFLLFTGIISALSQFVASATYLDRGLDSSLSKRTKRIESVKEGRQKAPMELQDMSKDGGYSKLKQENFDYDTRKLSLNVDEGQLSSPVYLFKFLFTRPRVFLANIPKVLELLPSTALLFLKSPLAWVFFLGVLSCAGPGLMFINNCGVLAMGLGQGGSPENGDASVIPREVLESYKDNALSNQSFYSFSGRMMVGFISDFFALYFRIPRVAFLILSAALMYHNQTLLRDLQTPQDLNYLSMLIGVSLGSLFSLAPTYTSEVWGPANFGVMWGIFSIGPAIGAHVCNLIFGHVWDLGLSSNLSRPSEPQLIDAEKVECGKSTQALRCQDFEAESSIIDYSCMLSFSSTTVRERYGNVLKNIIESDMKAKKTYKKPIHSPIISVKHVAVNKGATKVHTAEACVLKATVFGRDGVSTLRSSVEEVGGCINYSPIEHFYTARLSLDIFGSVEKHCDGKKSCALDGLKNSNSMLPTAVFLGQQVLTFSFENDKGGSGGTLLEYYDFKCDLGEDSTKSYTANAADEANVAVAATHDMLIPDFISQDVLDMHKSISLPFESKDSKHTDGCSKKMNRAFGNENNCIVDKSKSRKKPKKLVKKTSAKIMLDRSDCESTKKLDAEGSVDMTPKNPSSQKSCFSEFLENYVNKKISGGFDSSKRTSINPLEEATKKDYLESSSTDLCGDDPHEKKVVDIADE</sequence>
<feature type="transmembrane region" description="Helical" evidence="9">
    <location>
        <begin position="363"/>
        <end position="387"/>
    </location>
</feature>
<evidence type="ECO:0000256" key="8">
    <source>
        <dbReference type="SAM" id="MobiDB-lite"/>
    </source>
</evidence>
<keyword evidence="11" id="KW-1185">Reference proteome</keyword>
<feature type="region of interest" description="Disordered" evidence="8">
    <location>
        <begin position="764"/>
        <end position="785"/>
    </location>
</feature>
<keyword evidence="7 9" id="KW-0472">Membrane</keyword>
<feature type="transmembrane region" description="Helical" evidence="9">
    <location>
        <begin position="295"/>
        <end position="315"/>
    </location>
</feature>
<comment type="subcellular location">
    <subcellularLocation>
        <location evidence="1">Vacuole membrane</location>
        <topology evidence="1">Multi-pass membrane protein</topology>
    </subcellularLocation>
</comment>
<dbReference type="Proteomes" id="UP000188320">
    <property type="component" value="Unassembled WGS sequence"/>
</dbReference>
<evidence type="ECO:0000256" key="3">
    <source>
        <dbReference type="ARBA" id="ARBA00022448"/>
    </source>
</evidence>
<proteinExistence type="inferred from homology"/>
<evidence type="ECO:0000256" key="1">
    <source>
        <dbReference type="ARBA" id="ARBA00004128"/>
    </source>
</evidence>
<feature type="transmembrane region" description="Helical" evidence="9">
    <location>
        <begin position="21"/>
        <end position="41"/>
    </location>
</feature>
<dbReference type="PANTHER" id="PTHR21576:SF45">
    <property type="entry name" value="TRANSPORTER MCH1-RELATED"/>
    <property type="match status" value="1"/>
</dbReference>
<accession>A0A1R1PMS1</accession>
<reference evidence="11" key="1">
    <citation type="submission" date="2017-01" db="EMBL/GenBank/DDBJ databases">
        <authorList>
            <person name="Wang Y."/>
            <person name="White M."/>
            <person name="Kvist S."/>
            <person name="Moncalvo J.-M."/>
        </authorList>
    </citation>
    <scope>NUCLEOTIDE SEQUENCE [LARGE SCALE GENOMIC DNA]</scope>
    <source>
        <strain evidence="11">COL-18-3</strain>
    </source>
</reference>
<dbReference type="PANTHER" id="PTHR21576">
    <property type="entry name" value="UNCHARACTERIZED NODULIN-LIKE PROTEIN"/>
    <property type="match status" value="1"/>
</dbReference>
<name>A0A1R1PMS1_ZANCU</name>
<keyword evidence="3" id="KW-0813">Transport</keyword>
<evidence type="ECO:0000256" key="4">
    <source>
        <dbReference type="ARBA" id="ARBA00022554"/>
    </source>
</evidence>
<evidence type="ECO:0000313" key="11">
    <source>
        <dbReference type="Proteomes" id="UP000188320"/>
    </source>
</evidence>
<comment type="similarity">
    <text evidence="2">Belongs to the major facilitator superfamily.</text>
</comment>
<gene>
    <name evidence="10" type="ORF">AX774_g4265</name>
</gene>
<evidence type="ECO:0000256" key="7">
    <source>
        <dbReference type="ARBA" id="ARBA00023136"/>
    </source>
</evidence>